<dbReference type="PANTHER" id="PTHR33653:SF1">
    <property type="entry name" value="RIBONUCLEASE VAPC2"/>
    <property type="match status" value="1"/>
</dbReference>
<evidence type="ECO:0000256" key="6">
    <source>
        <dbReference type="ARBA" id="ARBA00022842"/>
    </source>
</evidence>
<dbReference type="EMBL" id="JAGJCF010000004">
    <property type="protein sequence ID" value="MBP0615529.1"/>
    <property type="molecule type" value="Genomic_DNA"/>
</dbReference>
<evidence type="ECO:0000259" key="10">
    <source>
        <dbReference type="Pfam" id="PF01850"/>
    </source>
</evidence>
<keyword evidence="2 8" id="KW-1277">Toxin-antitoxin system</keyword>
<reference evidence="11 12" key="1">
    <citation type="submission" date="2021-04" db="EMBL/GenBank/DDBJ databases">
        <title>Whole genome sequence of Jiella sp. KSK16Y-1.</title>
        <authorList>
            <person name="Tuo L."/>
        </authorList>
    </citation>
    <scope>NUCLEOTIDE SEQUENCE [LARGE SCALE GENOMIC DNA]</scope>
    <source>
        <strain evidence="11 12">KSK16Y-1</strain>
    </source>
</reference>
<feature type="region of interest" description="Disordered" evidence="9">
    <location>
        <begin position="146"/>
        <end position="167"/>
    </location>
</feature>
<dbReference type="PANTHER" id="PTHR33653">
    <property type="entry name" value="RIBONUCLEASE VAPC2"/>
    <property type="match status" value="1"/>
</dbReference>
<dbReference type="InterPro" id="IPR029060">
    <property type="entry name" value="PIN-like_dom_sf"/>
</dbReference>
<feature type="binding site" evidence="8">
    <location>
        <position position="107"/>
    </location>
    <ligand>
        <name>Mg(2+)</name>
        <dbReference type="ChEBI" id="CHEBI:18420"/>
    </ligand>
</feature>
<keyword evidence="4 8" id="KW-0479">Metal-binding</keyword>
<evidence type="ECO:0000256" key="3">
    <source>
        <dbReference type="ARBA" id="ARBA00022722"/>
    </source>
</evidence>
<dbReference type="CDD" id="cd18746">
    <property type="entry name" value="PIN_VapC4-5_FitB-like"/>
    <property type="match status" value="1"/>
</dbReference>
<dbReference type="InterPro" id="IPR002716">
    <property type="entry name" value="PIN_dom"/>
</dbReference>
<dbReference type="SUPFAM" id="SSF88723">
    <property type="entry name" value="PIN domain-like"/>
    <property type="match status" value="1"/>
</dbReference>
<protein>
    <recommendedName>
        <fullName evidence="8">Ribonuclease VapC</fullName>
        <shortName evidence="8">RNase VapC</shortName>
        <ecNumber evidence="8">3.1.-.-</ecNumber>
    </recommendedName>
    <alternativeName>
        <fullName evidence="8">Toxin VapC</fullName>
    </alternativeName>
</protein>
<evidence type="ECO:0000256" key="1">
    <source>
        <dbReference type="ARBA" id="ARBA00001946"/>
    </source>
</evidence>
<dbReference type="Pfam" id="PF01850">
    <property type="entry name" value="PIN"/>
    <property type="match status" value="1"/>
</dbReference>
<comment type="cofactor">
    <cofactor evidence="1 8">
        <name>Mg(2+)</name>
        <dbReference type="ChEBI" id="CHEBI:18420"/>
    </cofactor>
</comment>
<feature type="binding site" evidence="8">
    <location>
        <position position="5"/>
    </location>
    <ligand>
        <name>Mg(2+)</name>
        <dbReference type="ChEBI" id="CHEBI:18420"/>
    </ligand>
</feature>
<dbReference type="Gene3D" id="3.40.50.1010">
    <property type="entry name" value="5'-nuclease"/>
    <property type="match status" value="1"/>
</dbReference>
<keyword evidence="3 8" id="KW-0540">Nuclease</keyword>
<comment type="caution">
    <text evidence="11">The sequence shown here is derived from an EMBL/GenBank/DDBJ whole genome shotgun (WGS) entry which is preliminary data.</text>
</comment>
<dbReference type="Proteomes" id="UP000678276">
    <property type="component" value="Unassembled WGS sequence"/>
</dbReference>
<evidence type="ECO:0000313" key="11">
    <source>
        <dbReference type="EMBL" id="MBP0615529.1"/>
    </source>
</evidence>
<keyword evidence="12" id="KW-1185">Reference proteome</keyword>
<name>A0ABS4BHI4_9HYPH</name>
<evidence type="ECO:0000313" key="12">
    <source>
        <dbReference type="Proteomes" id="UP000678276"/>
    </source>
</evidence>
<keyword evidence="6 8" id="KW-0460">Magnesium</keyword>
<comment type="similarity">
    <text evidence="7 8">Belongs to the PINc/VapC protein family.</text>
</comment>
<dbReference type="InterPro" id="IPR022907">
    <property type="entry name" value="VapC_family"/>
</dbReference>
<dbReference type="EC" id="3.1.-.-" evidence="8"/>
<dbReference type="InterPro" id="IPR050556">
    <property type="entry name" value="Type_II_TA_system_RNase"/>
</dbReference>
<evidence type="ECO:0000256" key="4">
    <source>
        <dbReference type="ARBA" id="ARBA00022723"/>
    </source>
</evidence>
<dbReference type="HAMAP" id="MF_00265">
    <property type="entry name" value="VapC_Nob1"/>
    <property type="match status" value="1"/>
</dbReference>
<accession>A0ABS4BHI4</accession>
<feature type="domain" description="PIN" evidence="10">
    <location>
        <begin position="2"/>
        <end position="125"/>
    </location>
</feature>
<gene>
    <name evidence="8" type="primary">vapC</name>
    <name evidence="11" type="ORF">J6595_08050</name>
</gene>
<organism evidence="11 12">
    <name type="scientific">Jiella mangrovi</name>
    <dbReference type="NCBI Taxonomy" id="2821407"/>
    <lineage>
        <taxon>Bacteria</taxon>
        <taxon>Pseudomonadati</taxon>
        <taxon>Pseudomonadota</taxon>
        <taxon>Alphaproteobacteria</taxon>
        <taxon>Hyphomicrobiales</taxon>
        <taxon>Aurantimonadaceae</taxon>
        <taxon>Jiella</taxon>
    </lineage>
</organism>
<evidence type="ECO:0000256" key="5">
    <source>
        <dbReference type="ARBA" id="ARBA00022801"/>
    </source>
</evidence>
<evidence type="ECO:0000256" key="9">
    <source>
        <dbReference type="SAM" id="MobiDB-lite"/>
    </source>
</evidence>
<sequence>MYLLDTNILSAGSLAARVPFAALVEWLDLASDALFLSTVTGAEIVDGIEKNEREGANRKAALLRAWWETVEHLYADRILPFDIRAARIAGKLLDRARGEGLDPSFADIAIAATAEAHDLSVLTRNIKDFAPLGVACINPHDGLPALPKRELSRKQTGPAMRPGGGAP</sequence>
<proteinExistence type="inferred from homology"/>
<evidence type="ECO:0000256" key="8">
    <source>
        <dbReference type="HAMAP-Rule" id="MF_00265"/>
    </source>
</evidence>
<evidence type="ECO:0000256" key="7">
    <source>
        <dbReference type="ARBA" id="ARBA00038093"/>
    </source>
</evidence>
<evidence type="ECO:0000256" key="2">
    <source>
        <dbReference type="ARBA" id="ARBA00022649"/>
    </source>
</evidence>
<keyword evidence="8" id="KW-0800">Toxin</keyword>
<keyword evidence="5 8" id="KW-0378">Hydrolase</keyword>
<dbReference type="RefSeq" id="WP_209593946.1">
    <property type="nucleotide sequence ID" value="NZ_JAGJCF010000004.1"/>
</dbReference>
<comment type="function">
    <text evidence="8">Toxic component of a toxin-antitoxin (TA) system. An RNase.</text>
</comment>